<evidence type="ECO:0000313" key="2">
    <source>
        <dbReference type="EMBL" id="MCX4151997.1"/>
    </source>
</evidence>
<feature type="chain" id="PRO_5042851987" evidence="1">
    <location>
        <begin position="25"/>
        <end position="113"/>
    </location>
</feature>
<keyword evidence="1" id="KW-0732">Signal</keyword>
<dbReference type="Proteomes" id="UP001242288">
    <property type="component" value="Unassembled WGS sequence"/>
</dbReference>
<accession>A0AAP5BLI1</accession>
<proteinExistence type="predicted"/>
<evidence type="ECO:0000256" key="1">
    <source>
        <dbReference type="SAM" id="SignalP"/>
    </source>
</evidence>
<comment type="caution">
    <text evidence="3">The sequence shown here is derived from an EMBL/GenBank/DDBJ whole genome shotgun (WGS) entry which is preliminary data.</text>
</comment>
<dbReference type="RefSeq" id="WP_266242130.1">
    <property type="nucleotide sequence ID" value="NZ_JAMXWF010000069.1"/>
</dbReference>
<evidence type="ECO:0000313" key="3">
    <source>
        <dbReference type="EMBL" id="MDQ6413808.1"/>
    </source>
</evidence>
<reference evidence="3" key="1">
    <citation type="submission" date="2022-06" db="EMBL/GenBank/DDBJ databases">
        <title>PHB producers.</title>
        <authorList>
            <person name="Besaury L."/>
        </authorList>
    </citation>
    <scope>NUCLEOTIDE SEQUENCE</scope>
    <source>
        <strain evidence="3 4">SEWS6</strain>
    </source>
</reference>
<gene>
    <name evidence="3" type="ORF">NIE36_42535</name>
    <name evidence="2" type="ORF">OSB80_42645</name>
</gene>
<dbReference type="EMBL" id="JAPKHW010000069">
    <property type="protein sequence ID" value="MCX4151997.1"/>
    <property type="molecule type" value="Genomic_DNA"/>
</dbReference>
<organism evidence="3 5">
    <name type="scientific">Paraburkholderia madseniana</name>
    <dbReference type="NCBI Taxonomy" id="2599607"/>
    <lineage>
        <taxon>Bacteria</taxon>
        <taxon>Pseudomonadati</taxon>
        <taxon>Pseudomonadota</taxon>
        <taxon>Betaproteobacteria</taxon>
        <taxon>Burkholderiales</taxon>
        <taxon>Burkholderiaceae</taxon>
        <taxon>Paraburkholderia</taxon>
    </lineage>
</organism>
<dbReference type="Proteomes" id="UP001209412">
    <property type="component" value="Unassembled WGS sequence"/>
</dbReference>
<evidence type="ECO:0000313" key="5">
    <source>
        <dbReference type="Proteomes" id="UP001242288"/>
    </source>
</evidence>
<dbReference type="EMBL" id="JAMXWF010000069">
    <property type="protein sequence ID" value="MDQ6413808.1"/>
    <property type="molecule type" value="Genomic_DNA"/>
</dbReference>
<name>A0AAP5BLI1_9BURK</name>
<evidence type="ECO:0000313" key="4">
    <source>
        <dbReference type="Proteomes" id="UP001209412"/>
    </source>
</evidence>
<keyword evidence="4" id="KW-1185">Reference proteome</keyword>
<sequence length="113" mass="13057">MLKFVGFMAAPGLALLLASGLAHAYPTDFCYERSHFALMAAQDRDKFFNKQSDQGEDYAKKTWAYILRDHSKREIDEHTDIIATVWEVMQGQTPDAIETIVLQDCLKRPERYR</sequence>
<feature type="signal peptide" evidence="1">
    <location>
        <begin position="1"/>
        <end position="24"/>
    </location>
</feature>
<dbReference type="AlphaFoldDB" id="A0AAP5BLI1"/>
<protein>
    <submittedName>
        <fullName evidence="3">Uncharacterized protein</fullName>
    </submittedName>
</protein>